<comment type="caution">
    <text evidence="4">The sequence shown here is derived from an EMBL/GenBank/DDBJ whole genome shotgun (WGS) entry which is preliminary data.</text>
</comment>
<dbReference type="InterPro" id="IPR002123">
    <property type="entry name" value="Plipid/glycerol_acylTrfase"/>
</dbReference>
<name>A0A2M7RJG6_9BACT</name>
<keyword evidence="2" id="KW-0012">Acyltransferase</keyword>
<dbReference type="GO" id="GO:0003841">
    <property type="term" value="F:1-acylglycerol-3-phosphate O-acyltransferase activity"/>
    <property type="evidence" value="ECO:0007669"/>
    <property type="project" value="TreeGrafter"/>
</dbReference>
<evidence type="ECO:0000256" key="1">
    <source>
        <dbReference type="ARBA" id="ARBA00022679"/>
    </source>
</evidence>
<dbReference type="AlphaFoldDB" id="A0A2M7RJG6"/>
<feature type="domain" description="Phospholipid/glycerol acyltransferase" evidence="3">
    <location>
        <begin position="37"/>
        <end position="153"/>
    </location>
</feature>
<dbReference type="SUPFAM" id="SSF69593">
    <property type="entry name" value="Glycerol-3-phosphate (1)-acyltransferase"/>
    <property type="match status" value="1"/>
</dbReference>
<gene>
    <name evidence="4" type="ORF">COY66_03355</name>
</gene>
<dbReference type="Pfam" id="PF01553">
    <property type="entry name" value="Acyltransferase"/>
    <property type="match status" value="1"/>
</dbReference>
<keyword evidence="1" id="KW-0808">Transferase</keyword>
<protein>
    <recommendedName>
        <fullName evidence="3">Phospholipid/glycerol acyltransferase domain-containing protein</fullName>
    </recommendedName>
</protein>
<reference evidence="4 5" key="1">
    <citation type="submission" date="2017-09" db="EMBL/GenBank/DDBJ databases">
        <title>Depth-based differentiation of microbial function through sediment-hosted aquifers and enrichment of novel symbionts in the deep terrestrial subsurface.</title>
        <authorList>
            <person name="Probst A.J."/>
            <person name="Ladd B."/>
            <person name="Jarett J.K."/>
            <person name="Geller-Mcgrath D.E."/>
            <person name="Sieber C.M."/>
            <person name="Emerson J.B."/>
            <person name="Anantharaman K."/>
            <person name="Thomas B.C."/>
            <person name="Malmstrom R."/>
            <person name="Stieglmeier M."/>
            <person name="Klingl A."/>
            <person name="Woyke T."/>
            <person name="Ryan C.M."/>
            <person name="Banfield J.F."/>
        </authorList>
    </citation>
    <scope>NUCLEOTIDE SEQUENCE [LARGE SCALE GENOMIC DNA]</scope>
    <source>
        <strain evidence="4">CG_4_10_14_0_8_um_filter_42_10</strain>
    </source>
</reference>
<evidence type="ECO:0000313" key="4">
    <source>
        <dbReference type="EMBL" id="PIY96722.1"/>
    </source>
</evidence>
<organism evidence="4 5">
    <name type="scientific">Candidatus Kerfeldbacteria bacterium CG_4_10_14_0_8_um_filter_42_10</name>
    <dbReference type="NCBI Taxonomy" id="2014248"/>
    <lineage>
        <taxon>Bacteria</taxon>
        <taxon>Candidatus Kerfeldiibacteriota</taxon>
    </lineage>
</organism>
<dbReference type="GO" id="GO:0006654">
    <property type="term" value="P:phosphatidic acid biosynthetic process"/>
    <property type="evidence" value="ECO:0007669"/>
    <property type="project" value="TreeGrafter"/>
</dbReference>
<dbReference type="PANTHER" id="PTHR10434:SF11">
    <property type="entry name" value="1-ACYL-SN-GLYCEROL-3-PHOSPHATE ACYLTRANSFERASE"/>
    <property type="match status" value="1"/>
</dbReference>
<evidence type="ECO:0000259" key="3">
    <source>
        <dbReference type="SMART" id="SM00563"/>
    </source>
</evidence>
<evidence type="ECO:0000256" key="2">
    <source>
        <dbReference type="ARBA" id="ARBA00023315"/>
    </source>
</evidence>
<dbReference type="SMART" id="SM00563">
    <property type="entry name" value="PlsC"/>
    <property type="match status" value="1"/>
</dbReference>
<accession>A0A2M7RJG6</accession>
<proteinExistence type="predicted"/>
<evidence type="ECO:0000313" key="5">
    <source>
        <dbReference type="Proteomes" id="UP000230779"/>
    </source>
</evidence>
<dbReference type="PANTHER" id="PTHR10434">
    <property type="entry name" value="1-ACYL-SN-GLYCEROL-3-PHOSPHATE ACYLTRANSFERASE"/>
    <property type="match status" value="1"/>
</dbReference>
<dbReference type="CDD" id="cd07989">
    <property type="entry name" value="LPLAT_AGPAT-like"/>
    <property type="match status" value="1"/>
</dbReference>
<dbReference type="GO" id="GO:0005886">
    <property type="term" value="C:plasma membrane"/>
    <property type="evidence" value="ECO:0007669"/>
    <property type="project" value="TreeGrafter"/>
</dbReference>
<sequence>MYLLYPYPIFRRIFFPILKLFIKEVKGIENLPEQGPYIVAANHTSSLDGYFLASLIIPRVKKKVHFFARQAKYGSFAGNWVARHWAGCILVDPEDKSKTINEATRFLKKGRVVAIFPEGMAHKEGRLNKGKTGLARIILENRIPIIPVGVSSNMALVFEKALRQLFLFKGRISFFIGKPITLYEYYQKPANKELLEEITNKIMKEIGKMAQLPYNY</sequence>
<dbReference type="Proteomes" id="UP000230779">
    <property type="component" value="Unassembled WGS sequence"/>
</dbReference>
<dbReference type="EMBL" id="PFMD01000032">
    <property type="protein sequence ID" value="PIY96722.1"/>
    <property type="molecule type" value="Genomic_DNA"/>
</dbReference>